<dbReference type="Gene3D" id="1.10.3210.10">
    <property type="entry name" value="Hypothetical protein af1432"/>
    <property type="match status" value="1"/>
</dbReference>
<name>X1H3H4_9ZZZZ</name>
<evidence type="ECO:0000313" key="1">
    <source>
        <dbReference type="EMBL" id="GAH39833.1"/>
    </source>
</evidence>
<accession>X1H3H4</accession>
<dbReference type="EMBL" id="BARU01012328">
    <property type="protein sequence ID" value="GAH39833.1"/>
    <property type="molecule type" value="Genomic_DNA"/>
</dbReference>
<gene>
    <name evidence="1" type="ORF">S03H2_22785</name>
</gene>
<feature type="non-terminal residue" evidence="1">
    <location>
        <position position="1"/>
    </location>
</feature>
<protein>
    <recommendedName>
        <fullName evidence="2">HD-GYP domain-containing protein</fullName>
    </recommendedName>
</protein>
<comment type="caution">
    <text evidence="1">The sequence shown here is derived from an EMBL/GenBank/DDBJ whole genome shotgun (WGS) entry which is preliminary data.</text>
</comment>
<reference evidence="1" key="1">
    <citation type="journal article" date="2014" name="Front. Microbiol.">
        <title>High frequency of phylogenetically diverse reductive dehalogenase-homologous genes in deep subseafloor sedimentary metagenomes.</title>
        <authorList>
            <person name="Kawai M."/>
            <person name="Futagami T."/>
            <person name="Toyoda A."/>
            <person name="Takaki Y."/>
            <person name="Nishi S."/>
            <person name="Hori S."/>
            <person name="Arai W."/>
            <person name="Tsubouchi T."/>
            <person name="Morono Y."/>
            <person name="Uchiyama I."/>
            <person name="Ito T."/>
            <person name="Fujiyama A."/>
            <person name="Inagaki F."/>
            <person name="Takami H."/>
        </authorList>
    </citation>
    <scope>NUCLEOTIDE SEQUENCE</scope>
    <source>
        <strain evidence="1">Expedition CK06-06</strain>
    </source>
</reference>
<organism evidence="1">
    <name type="scientific">marine sediment metagenome</name>
    <dbReference type="NCBI Taxonomy" id="412755"/>
    <lineage>
        <taxon>unclassified sequences</taxon>
        <taxon>metagenomes</taxon>
        <taxon>ecological metagenomes</taxon>
    </lineage>
</organism>
<sequence length="45" mass="5280">HRPYRPALGMDKALNEISQNRGILYAPEIVDACLKLFKEKEFKFE</sequence>
<proteinExistence type="predicted"/>
<dbReference type="AlphaFoldDB" id="X1H3H4"/>
<evidence type="ECO:0008006" key="2">
    <source>
        <dbReference type="Google" id="ProtNLM"/>
    </source>
</evidence>